<dbReference type="Proteomes" id="UP000601990">
    <property type="component" value="Unassembled WGS sequence"/>
</dbReference>
<dbReference type="CDD" id="cd10918">
    <property type="entry name" value="CE4_NodB_like_5s_6s"/>
    <property type="match status" value="1"/>
</dbReference>
<keyword evidence="2" id="KW-0732">Signal</keyword>
<evidence type="ECO:0000313" key="5">
    <source>
        <dbReference type="Proteomes" id="UP000601990"/>
    </source>
</evidence>
<name>A0ABX1N2S3_9RHOO</name>
<dbReference type="EMBL" id="WTVH01000015">
    <property type="protein sequence ID" value="NMF93573.1"/>
    <property type="molecule type" value="Genomic_DNA"/>
</dbReference>
<accession>A0ABX1N2S3</accession>
<dbReference type="InterPro" id="IPR051398">
    <property type="entry name" value="Polysacch_Deacetylase"/>
</dbReference>
<evidence type="ECO:0000256" key="1">
    <source>
        <dbReference type="ARBA" id="ARBA00004613"/>
    </source>
</evidence>
<reference evidence="4" key="1">
    <citation type="submission" date="2019-12" db="EMBL/GenBank/DDBJ databases">
        <title>Comparative genomics gives insights into the taxonomy of the Azoarcus-Aromatoleum group and reveals separate origins of nif in the plant-associated Azoarcus and non-plant-associated Aromatoleum sub-groups.</title>
        <authorList>
            <person name="Lafos M."/>
            <person name="Maluk M."/>
            <person name="Batista M."/>
            <person name="Junghare M."/>
            <person name="Carmona M."/>
            <person name="Faoro H."/>
            <person name="Cruz L.M."/>
            <person name="Battistoni F."/>
            <person name="De Souza E."/>
            <person name="Pedrosa F."/>
            <person name="Chen W.-M."/>
            <person name="Poole P.S."/>
            <person name="Dixon R.A."/>
            <person name="James E.K."/>
        </authorList>
    </citation>
    <scope>NUCLEOTIDE SEQUENCE</scope>
    <source>
        <strain evidence="4">U120</strain>
    </source>
</reference>
<dbReference type="SUPFAM" id="SSF88713">
    <property type="entry name" value="Glycoside hydrolase/deacetylase"/>
    <property type="match status" value="1"/>
</dbReference>
<evidence type="ECO:0000256" key="2">
    <source>
        <dbReference type="ARBA" id="ARBA00022729"/>
    </source>
</evidence>
<dbReference type="Gene3D" id="3.20.20.370">
    <property type="entry name" value="Glycoside hydrolase/deacetylase"/>
    <property type="match status" value="1"/>
</dbReference>
<proteinExistence type="predicted"/>
<evidence type="ECO:0000313" key="4">
    <source>
        <dbReference type="EMBL" id="NMF93573.1"/>
    </source>
</evidence>
<dbReference type="InterPro" id="IPR002509">
    <property type="entry name" value="NODB_dom"/>
</dbReference>
<comment type="subcellular location">
    <subcellularLocation>
        <location evidence="1">Secreted</location>
    </subcellularLocation>
</comment>
<feature type="domain" description="NodB homology" evidence="3">
    <location>
        <begin position="76"/>
        <end position="321"/>
    </location>
</feature>
<dbReference type="PANTHER" id="PTHR34216:SF3">
    <property type="entry name" value="POLY-BETA-1,6-N-ACETYL-D-GLUCOSAMINE N-DEACETYLASE"/>
    <property type="match status" value="1"/>
</dbReference>
<comment type="caution">
    <text evidence="4">The sequence shown here is derived from an EMBL/GenBank/DDBJ whole genome shotgun (WGS) entry which is preliminary data.</text>
</comment>
<keyword evidence="5" id="KW-1185">Reference proteome</keyword>
<gene>
    <name evidence="4" type="ORF">GO608_09565</name>
</gene>
<protein>
    <submittedName>
        <fullName evidence="4">Polysaccharide deacetylase family protein</fullName>
    </submittedName>
</protein>
<dbReference type="PROSITE" id="PS51677">
    <property type="entry name" value="NODB"/>
    <property type="match status" value="1"/>
</dbReference>
<dbReference type="Pfam" id="PF01522">
    <property type="entry name" value="Polysacc_deac_1"/>
    <property type="match status" value="2"/>
</dbReference>
<organism evidence="4 5">
    <name type="scientific">Aromatoleum buckelii</name>
    <dbReference type="NCBI Taxonomy" id="200254"/>
    <lineage>
        <taxon>Bacteria</taxon>
        <taxon>Pseudomonadati</taxon>
        <taxon>Pseudomonadota</taxon>
        <taxon>Betaproteobacteria</taxon>
        <taxon>Rhodocyclales</taxon>
        <taxon>Rhodocyclaceae</taxon>
        <taxon>Aromatoleum</taxon>
    </lineage>
</organism>
<evidence type="ECO:0000259" key="3">
    <source>
        <dbReference type="PROSITE" id="PS51677"/>
    </source>
</evidence>
<dbReference type="PANTHER" id="PTHR34216">
    <property type="match status" value="1"/>
</dbReference>
<sequence length="321" mass="35633">MILLRGIGRLVSPPGPRGKLSVLIFHRVRPRFDSRIPRALHAEEFDRLLGWVKGSFNVLPPDEAVERLRHGDLPTRAMAITFDDGYADNAEVALPILLRHGLSAAFFIATDFLDGGAMWNDAIAAAVRECESDELDLAELDLGVHRLDSPGARRAVIARLLSRVKYLPRMQREETVSAIRERCRVRATPELMMRSEQVRALRAAGMTVGGHTCSHPILASISLSEARREIEDGKARLEAILGERVKLFAYPNGKPGKDYTDEHVRLVRQAGFEGAFSTGWGVSGAGADLFQLPRFTPWDRSPNGFVFRLIRNLVQPGVVRA</sequence>
<dbReference type="InterPro" id="IPR011330">
    <property type="entry name" value="Glyco_hydro/deAcase_b/a-brl"/>
</dbReference>
<dbReference type="RefSeq" id="WP_169198837.1">
    <property type="nucleotide sequence ID" value="NZ_WTVH02000009.1"/>
</dbReference>